<name>A0A231GPL0_PSEJE</name>
<gene>
    <name evidence="7" type="ORF">SAMN04490187_3253</name>
</gene>
<dbReference type="PANTHER" id="PTHR16305">
    <property type="entry name" value="TESTICULAR SOLUBLE ADENYLYL CYCLASE"/>
    <property type="match status" value="1"/>
</dbReference>
<dbReference type="EMBL" id="FNTC01000002">
    <property type="protein sequence ID" value="SEC12231.1"/>
    <property type="molecule type" value="Genomic_DNA"/>
</dbReference>
<evidence type="ECO:0000256" key="3">
    <source>
        <dbReference type="ARBA" id="ARBA00023125"/>
    </source>
</evidence>
<feature type="domain" description="OmpR/PhoB-type" evidence="6">
    <location>
        <begin position="10"/>
        <end position="108"/>
    </location>
</feature>
<keyword evidence="1" id="KW-0547">Nucleotide-binding</keyword>
<dbReference type="SUPFAM" id="SSF52540">
    <property type="entry name" value="P-loop containing nucleoside triphosphate hydrolases"/>
    <property type="match status" value="1"/>
</dbReference>
<keyword evidence="8" id="KW-1185">Reference proteome</keyword>
<dbReference type="InterPro" id="IPR011990">
    <property type="entry name" value="TPR-like_helical_dom_sf"/>
</dbReference>
<reference evidence="8" key="1">
    <citation type="submission" date="2016-10" db="EMBL/GenBank/DDBJ databases">
        <authorList>
            <person name="Varghese N."/>
            <person name="Submissions S."/>
        </authorList>
    </citation>
    <scope>NUCLEOTIDE SEQUENCE [LARGE SCALE GENOMIC DNA]</scope>
    <source>
        <strain evidence="8">BS3660</strain>
    </source>
</reference>
<feature type="DNA-binding region" description="OmpR/PhoB-type" evidence="4">
    <location>
        <begin position="10"/>
        <end position="108"/>
    </location>
</feature>
<dbReference type="Gene3D" id="3.40.50.300">
    <property type="entry name" value="P-loop containing nucleotide triphosphate hydrolases"/>
    <property type="match status" value="1"/>
</dbReference>
<dbReference type="GO" id="GO:0005737">
    <property type="term" value="C:cytoplasm"/>
    <property type="evidence" value="ECO:0007669"/>
    <property type="project" value="TreeGrafter"/>
</dbReference>
<evidence type="ECO:0000256" key="4">
    <source>
        <dbReference type="PROSITE-ProRule" id="PRU01091"/>
    </source>
</evidence>
<keyword evidence="2" id="KW-0067">ATP-binding</keyword>
<protein>
    <submittedName>
        <fullName evidence="7">Predicted ATPase</fullName>
    </submittedName>
</protein>
<dbReference type="Pfam" id="PF13191">
    <property type="entry name" value="AAA_16"/>
    <property type="match status" value="1"/>
</dbReference>
<dbReference type="GO" id="GO:0003677">
    <property type="term" value="F:DNA binding"/>
    <property type="evidence" value="ECO:0007669"/>
    <property type="project" value="UniProtKB-UniRule"/>
</dbReference>
<dbReference type="Gene3D" id="1.10.10.10">
    <property type="entry name" value="Winged helix-like DNA-binding domain superfamily/Winged helix DNA-binding domain"/>
    <property type="match status" value="1"/>
</dbReference>
<dbReference type="Pfam" id="PF00486">
    <property type="entry name" value="Trans_reg_C"/>
    <property type="match status" value="1"/>
</dbReference>
<dbReference type="InterPro" id="IPR027417">
    <property type="entry name" value="P-loop_NTPase"/>
</dbReference>
<organism evidence="7 8">
    <name type="scientific">Pseudomonas jessenii</name>
    <dbReference type="NCBI Taxonomy" id="77298"/>
    <lineage>
        <taxon>Bacteria</taxon>
        <taxon>Pseudomonadati</taxon>
        <taxon>Pseudomonadota</taxon>
        <taxon>Gammaproteobacteria</taxon>
        <taxon>Pseudomonadales</taxon>
        <taxon>Pseudomonadaceae</taxon>
        <taxon>Pseudomonas</taxon>
    </lineage>
</organism>
<dbReference type="InterPro" id="IPR016032">
    <property type="entry name" value="Sig_transdc_resp-reg_C-effctor"/>
</dbReference>
<dbReference type="InterPro" id="IPR036388">
    <property type="entry name" value="WH-like_DNA-bd_sf"/>
</dbReference>
<dbReference type="CDD" id="cd00383">
    <property type="entry name" value="trans_reg_C"/>
    <property type="match status" value="1"/>
</dbReference>
<dbReference type="Proteomes" id="UP000198542">
    <property type="component" value="Unassembled WGS sequence"/>
</dbReference>
<dbReference type="SUPFAM" id="SSF48452">
    <property type="entry name" value="TPR-like"/>
    <property type="match status" value="1"/>
</dbReference>
<dbReference type="InterPro" id="IPR001867">
    <property type="entry name" value="OmpR/PhoB-type_DNA-bd"/>
</dbReference>
<dbReference type="GO" id="GO:0006355">
    <property type="term" value="P:regulation of DNA-templated transcription"/>
    <property type="evidence" value="ECO:0007669"/>
    <property type="project" value="InterPro"/>
</dbReference>
<dbReference type="InterPro" id="IPR041664">
    <property type="entry name" value="AAA_16"/>
</dbReference>
<dbReference type="PROSITE" id="PS51755">
    <property type="entry name" value="OMPR_PHOB"/>
    <property type="match status" value="1"/>
</dbReference>
<dbReference type="GO" id="GO:0004016">
    <property type="term" value="F:adenylate cyclase activity"/>
    <property type="evidence" value="ECO:0007669"/>
    <property type="project" value="TreeGrafter"/>
</dbReference>
<dbReference type="SMART" id="SM00862">
    <property type="entry name" value="Trans_reg_C"/>
    <property type="match status" value="1"/>
</dbReference>
<evidence type="ECO:0000313" key="7">
    <source>
        <dbReference type="EMBL" id="SEC12231.1"/>
    </source>
</evidence>
<evidence type="ECO:0000256" key="5">
    <source>
        <dbReference type="SAM" id="MobiDB-lite"/>
    </source>
</evidence>
<dbReference type="SUPFAM" id="SSF46894">
    <property type="entry name" value="C-terminal effector domain of the bipartite response regulators"/>
    <property type="match status" value="1"/>
</dbReference>
<evidence type="ECO:0000256" key="1">
    <source>
        <dbReference type="ARBA" id="ARBA00022741"/>
    </source>
</evidence>
<dbReference type="AlphaFoldDB" id="A0A231GPL0"/>
<feature type="region of interest" description="Disordered" evidence="5">
    <location>
        <begin position="112"/>
        <end position="132"/>
    </location>
</feature>
<dbReference type="PANTHER" id="PTHR16305:SF28">
    <property type="entry name" value="GUANYLATE CYCLASE DOMAIN-CONTAINING PROTEIN"/>
    <property type="match status" value="1"/>
</dbReference>
<sequence>MARPQPHPNPVLLCFVEFELDESNACLSRNGQAVALAPTPFTLLCVLARQPGSLVTKDALLDAVWGHRFVSDSVLKTAISDLRKVLGDDPRHPRFIETVSRRGYRFIASPSSALSMPPASATATAASTPSSPSFIGRTDEVARLQRAWERANGGERAVVWLAGEPGIGKTTLIEHFLANLGDIACARGHCVEHYGAGEPYLPVLEALADLCRSDPTLPALLRAVAPTWLLQLPWLSTPQEKDALRRELAGVGPDRMLREMGELLDRYTEQRPLMLVTEDLHWSDRATVQLINYVARRRGRTRLMWLSSFRLAEVVALEHPLSSLRHELRLQRLYEEVVLDPFSEIEVADYVALRSTSLARDEAFVRALHERTDGVPLFVSSITSEVMDPKDDKTTIQARLANLAVPENLAAIIDHYIARLGPEQRTLLTAAAVCGTEFRVETVSLALERDHSSVTSACEELMRAQVWLTQSRTTNVEETIELPYSFRHALFRQVLYDRTPRSLRTQLHRQVGAALERDRTTGLPVAASELAMHFDRARLPMIALRYYAEAAEAALLHFSPDLCIGLTERALVLLMQAPEGTERNSLEITLATLQGVSAFHVFGVGSEAKSAFERAYRLLADVPEHPMRGRLLHGFGYLLGLRGDYALALEVAERAEALSCAANDQELMLAACIVQGEVHHLQGRTKTTRRWLERALAIAEPLDIGTNEVFAADPQVMLHGMLAIELVRSGLLEQARVHLQQARVRAQKLRQPMTWLVAAWQEVLIEVRMGNHVRVAALADDMQALVDEYSLALGRTACRWWRGWADARRGSPSDGYLRIREAYEEHTGLGMRSGASEVLGYAAEALLLAGDCNAAQVELQEAFRVGEELGERVYLPQLLLLQAAISRAQGRPDAGIAAVRRAVEETRAQEAPWLELQALVELCEHPDATAEDLQALATLIDQLPETDGTELAKRARTLILAAKPA</sequence>
<evidence type="ECO:0000259" key="6">
    <source>
        <dbReference type="PROSITE" id="PS51755"/>
    </source>
</evidence>
<accession>A0A231GPL0</accession>
<dbReference type="Gene3D" id="1.25.40.10">
    <property type="entry name" value="Tetratricopeptide repeat domain"/>
    <property type="match status" value="1"/>
</dbReference>
<keyword evidence="3 4" id="KW-0238">DNA-binding</keyword>
<evidence type="ECO:0000256" key="2">
    <source>
        <dbReference type="ARBA" id="ARBA00022840"/>
    </source>
</evidence>
<dbReference type="GO" id="GO:0005524">
    <property type="term" value="F:ATP binding"/>
    <property type="evidence" value="ECO:0007669"/>
    <property type="project" value="UniProtKB-KW"/>
</dbReference>
<dbReference type="RefSeq" id="WP_090454580.1">
    <property type="nucleotide sequence ID" value="NZ_FNTC01000002.1"/>
</dbReference>
<evidence type="ECO:0000313" key="8">
    <source>
        <dbReference type="Proteomes" id="UP000198542"/>
    </source>
</evidence>
<proteinExistence type="predicted"/>
<dbReference type="GO" id="GO:0000160">
    <property type="term" value="P:phosphorelay signal transduction system"/>
    <property type="evidence" value="ECO:0007669"/>
    <property type="project" value="InterPro"/>
</dbReference>